<evidence type="ECO:0000313" key="1">
    <source>
        <dbReference type="EMBL" id="EIG53010.1"/>
    </source>
</evidence>
<sequence length="241" mass="26138">MSASPALLITCEHGGNDVPPPYAPLFTPWRDLLASHRGFDAGALETARVFAAATGAPLFAGTTTRLVVDLNRSVGRPGLFSELTRPLPPDTRAEILAAHYHPHRQAVAAAVADLLAAGRSVLHIASHSFTPRLAGVTRHCDAGFLYDPKRFAEKAFCGKWMRELACLDPDLILRCNYPYRGVADGLATAFRRRFGESYLGIELEVSQRFALAGQEALSSVNEHLVLALLRALGRDTPCRVP</sequence>
<dbReference type="STRING" id="596152.DesU5LDRAFT_1315"/>
<reference evidence="1" key="1">
    <citation type="submission" date="2011-11" db="EMBL/GenBank/DDBJ databases">
        <title>Improved High-Quality Draft sequence of Desulfovibrio sp. U5L.</title>
        <authorList>
            <consortium name="US DOE Joint Genome Institute"/>
            <person name="Lucas S."/>
            <person name="Han J."/>
            <person name="Lapidus A."/>
            <person name="Cheng J.-F."/>
            <person name="Goodwin L."/>
            <person name="Pitluck S."/>
            <person name="Peters L."/>
            <person name="Ovchinnikova G."/>
            <person name="Held B."/>
            <person name="Detter J.C."/>
            <person name="Han C."/>
            <person name="Tapia R."/>
            <person name="Land M."/>
            <person name="Hauser L."/>
            <person name="Kyrpides N."/>
            <person name="Ivanova N."/>
            <person name="Pagani I."/>
            <person name="Gabster J."/>
            <person name="Walker C."/>
            <person name="Stolyar S."/>
            <person name="Stahl D."/>
            <person name="Arkin A."/>
            <person name="Dehal P."/>
            <person name="Hazen T."/>
            <person name="Woyke T."/>
        </authorList>
    </citation>
    <scope>NUCLEOTIDE SEQUENCE [LARGE SCALE GENOMIC DNA]</scope>
    <source>
        <strain evidence="1">U5L</strain>
    </source>
</reference>
<keyword evidence="1" id="KW-0378">Hydrolase</keyword>
<organism evidence="1">
    <name type="scientific">Desulfovibrio sp. U5L</name>
    <dbReference type="NCBI Taxonomy" id="596152"/>
    <lineage>
        <taxon>Bacteria</taxon>
        <taxon>Pseudomonadati</taxon>
        <taxon>Thermodesulfobacteriota</taxon>
        <taxon>Desulfovibrionia</taxon>
        <taxon>Desulfovibrionales</taxon>
        <taxon>Desulfovibrionaceae</taxon>
        <taxon>Desulfovibrio</taxon>
    </lineage>
</organism>
<dbReference type="AlphaFoldDB" id="I2PZQ4"/>
<dbReference type="HOGENOM" id="CLU_079628_0_0_7"/>
<proteinExistence type="predicted"/>
<dbReference type="GO" id="GO:0016787">
    <property type="term" value="F:hydrolase activity"/>
    <property type="evidence" value="ECO:0007669"/>
    <property type="project" value="UniProtKB-KW"/>
</dbReference>
<dbReference type="InterPro" id="IPR007709">
    <property type="entry name" value="N-FG_amidohydro"/>
</dbReference>
<dbReference type="SUPFAM" id="SSF53187">
    <property type="entry name" value="Zn-dependent exopeptidases"/>
    <property type="match status" value="1"/>
</dbReference>
<dbReference type="Pfam" id="PF05013">
    <property type="entry name" value="FGase"/>
    <property type="match status" value="1"/>
</dbReference>
<gene>
    <name evidence="1" type="ORF">DesU5LDRAFT_1315</name>
</gene>
<protein>
    <submittedName>
        <fullName evidence="1">Putative N-formylglutamate amidohydrolase</fullName>
    </submittedName>
</protein>
<accession>I2PZQ4</accession>
<name>I2PZQ4_9BACT</name>
<dbReference type="eggNOG" id="COG3931">
    <property type="taxonomic scope" value="Bacteria"/>
</dbReference>
<dbReference type="EMBL" id="JH600068">
    <property type="protein sequence ID" value="EIG53010.1"/>
    <property type="molecule type" value="Genomic_DNA"/>
</dbReference>
<dbReference type="Gene3D" id="3.40.630.40">
    <property type="entry name" value="Zn-dependent exopeptidases"/>
    <property type="match status" value="1"/>
</dbReference>
<dbReference type="OrthoDB" id="9815326at2"/>